<keyword evidence="8" id="KW-0472">Membrane</keyword>
<keyword evidence="6" id="KW-0560">Oxidoreductase</keyword>
<feature type="transmembrane region" description="Helical" evidence="8">
    <location>
        <begin position="29"/>
        <end position="47"/>
    </location>
</feature>
<evidence type="ECO:0000256" key="5">
    <source>
        <dbReference type="ARBA" id="ARBA00022827"/>
    </source>
</evidence>
<evidence type="ECO:0000256" key="3">
    <source>
        <dbReference type="ARBA" id="ARBA00022630"/>
    </source>
</evidence>
<keyword evidence="3 7" id="KW-0285">Flavoprotein</keyword>
<dbReference type="OrthoDB" id="630188at2759"/>
<keyword evidence="4" id="KW-0732">Signal</keyword>
<evidence type="ECO:0000256" key="2">
    <source>
        <dbReference type="ARBA" id="ARBA00010790"/>
    </source>
</evidence>
<evidence type="ECO:0000313" key="11">
    <source>
        <dbReference type="EMBL" id="CEL58768.1"/>
    </source>
</evidence>
<evidence type="ECO:0000256" key="4">
    <source>
        <dbReference type="ARBA" id="ARBA00022729"/>
    </source>
</evidence>
<comment type="similarity">
    <text evidence="2 7">Belongs to the GMC oxidoreductase family.</text>
</comment>
<dbReference type="PANTHER" id="PTHR11552:SF201">
    <property type="entry name" value="GLUCOSE-METHANOL-CHOLINE OXIDOREDUCTASE N-TERMINAL DOMAIN-CONTAINING PROTEIN"/>
    <property type="match status" value="1"/>
</dbReference>
<dbReference type="InterPro" id="IPR012132">
    <property type="entry name" value="GMC_OxRdtase"/>
</dbReference>
<dbReference type="AlphaFoldDB" id="A0A0B7FRB7"/>
<evidence type="ECO:0000313" key="12">
    <source>
        <dbReference type="Proteomes" id="UP000059188"/>
    </source>
</evidence>
<evidence type="ECO:0000259" key="9">
    <source>
        <dbReference type="PROSITE" id="PS00623"/>
    </source>
</evidence>
<dbReference type="Pfam" id="PF00732">
    <property type="entry name" value="GMC_oxred_N"/>
    <property type="match status" value="1"/>
</dbReference>
<dbReference type="Proteomes" id="UP000059188">
    <property type="component" value="Unassembled WGS sequence"/>
</dbReference>
<proteinExistence type="inferred from homology"/>
<feature type="domain" description="Glucose-methanol-choline oxidoreductase N-terminal" evidence="9">
    <location>
        <begin position="556"/>
        <end position="579"/>
    </location>
</feature>
<keyword evidence="8" id="KW-0812">Transmembrane</keyword>
<reference evidence="11 12" key="1">
    <citation type="submission" date="2014-11" db="EMBL/GenBank/DDBJ databases">
        <authorList>
            <person name="Wibberg Daniel"/>
        </authorList>
    </citation>
    <scope>NUCLEOTIDE SEQUENCE [LARGE SCALE GENOMIC DNA]</scope>
    <source>
        <strain evidence="11">Rhizoctonia solani AG1-IB 7/3/14</strain>
    </source>
</reference>
<evidence type="ECO:0000256" key="6">
    <source>
        <dbReference type="ARBA" id="ARBA00023002"/>
    </source>
</evidence>
<dbReference type="InterPro" id="IPR036188">
    <property type="entry name" value="FAD/NAD-bd_sf"/>
</dbReference>
<evidence type="ECO:0000256" key="7">
    <source>
        <dbReference type="RuleBase" id="RU003968"/>
    </source>
</evidence>
<dbReference type="PROSITE" id="PS00623">
    <property type="entry name" value="GMC_OXRED_1"/>
    <property type="match status" value="1"/>
</dbReference>
<dbReference type="EMBL" id="LN679133">
    <property type="protein sequence ID" value="CEL58768.1"/>
    <property type="molecule type" value="Genomic_DNA"/>
</dbReference>
<keyword evidence="12" id="KW-1185">Reference proteome</keyword>
<organism evidence="11 12">
    <name type="scientific">Thanatephorus cucumeris (strain AG1-IB / isolate 7/3/14)</name>
    <name type="common">Lettuce bottom rot fungus</name>
    <name type="synonym">Rhizoctonia solani</name>
    <dbReference type="NCBI Taxonomy" id="1108050"/>
    <lineage>
        <taxon>Eukaryota</taxon>
        <taxon>Fungi</taxon>
        <taxon>Dikarya</taxon>
        <taxon>Basidiomycota</taxon>
        <taxon>Agaricomycotina</taxon>
        <taxon>Agaricomycetes</taxon>
        <taxon>Cantharellales</taxon>
        <taxon>Ceratobasidiaceae</taxon>
        <taxon>Rhizoctonia</taxon>
        <taxon>Rhizoctonia solani AG-1</taxon>
    </lineage>
</organism>
<dbReference type="STRING" id="1108050.A0A0B7FRB7"/>
<keyword evidence="8" id="KW-1133">Transmembrane helix</keyword>
<protein>
    <submittedName>
        <fullName evidence="11">Alcohol oxidase</fullName>
    </submittedName>
</protein>
<dbReference type="Gene3D" id="3.50.50.60">
    <property type="entry name" value="FAD/NAD(P)-binding domain"/>
    <property type="match status" value="1"/>
</dbReference>
<feature type="domain" description="Glucose-methanol-choline oxidoreductase N-terminal" evidence="10">
    <location>
        <begin position="753"/>
        <end position="767"/>
    </location>
</feature>
<keyword evidence="5 7" id="KW-0274">FAD</keyword>
<dbReference type="Gene3D" id="3.30.560.10">
    <property type="entry name" value="Glucose Oxidase, domain 3"/>
    <property type="match status" value="1"/>
</dbReference>
<dbReference type="PANTHER" id="PTHR11552">
    <property type="entry name" value="GLUCOSE-METHANOL-CHOLINE GMC OXIDOREDUCTASE"/>
    <property type="match status" value="1"/>
</dbReference>
<gene>
    <name evidence="11" type="ORF">RSOLAG1IB_08814</name>
</gene>
<evidence type="ECO:0000256" key="1">
    <source>
        <dbReference type="ARBA" id="ARBA00001974"/>
    </source>
</evidence>
<dbReference type="SUPFAM" id="SSF54373">
    <property type="entry name" value="FAD-linked reductases, C-terminal domain"/>
    <property type="match status" value="1"/>
</dbReference>
<dbReference type="GO" id="GO:0016614">
    <property type="term" value="F:oxidoreductase activity, acting on CH-OH group of donors"/>
    <property type="evidence" value="ECO:0007669"/>
    <property type="project" value="InterPro"/>
</dbReference>
<sequence>MDTERGRYTYLGTPKTTFLMHTLRTNTRVIITATLASTLLLSGLLYASDVPGAALRFVAPGYSLPAKGAWPTQCSPEQFSDGAWEIKSPESYPLEHFLSLYPYNASDPEAEKKVYTPTAEVARDPFAPIGFAGCASGRERTWHLGMHEDGTPDHNDMWDRVACTTKKVEAEDFVTMLVERGGWFFVGDSVTEQHFFSMSCMLYPHVRATPDYSLTGGSGPRDWPQHLYLNPSSPLVTQLKLPSGFDIERTPLVTFRRVDLLFDTHELDSIHRAIHSGSNASSEIPDTLFGPKASESYNLSPKAYLEQFMQPLPEGNYKTLIVSTAGHWTTGSLPGARDPEDIQAGATNPGVYKTFVEAVRVWTNQVSGALLTDKKGRQVLIRAYLPGHEYDCHKEQGPLTEVREFSQEWYNWSWIGRMNEAFKDAIAKKGNSQIKFLGLDRMALLRPDAHALSDCLHIQVGAGIFEVTDGAEFGSEEFDFIVIGGGTAGLTIAARLSEDPKTTVGVIETGDYLPDDSLINTPSSAFAIPGNAKYDWLFKSVPQVNVNNRVLNLPRGKILGGSSGINVMTFDRGSKTEYDAWAELGNPGWDWNGLLPNMKAAERFTGVDPFRINYTNTDPGDIFSSQGRSGPVAASYNNWYSDITLPFAKSMANLGIPINFNPDSGDAYGLFNSATSINRTTGRRSYSATTYYAYNAHRPNLVVLTGAQATKIEFDDARNGTKHRNLVATGVSFVHKSHMYTVKAKKEVILSAGTFQSPQLLELSGIGNSTILKNNGIKVLIDLPGVGENYQDHMLLRTTYELKPGISTQNYDALRSNATFAAEAATQYNLSRDGIISSTPSVISFINLSVMASPTEIANTTARLEQEIASEKLTPLQKVSYKIQKRWLKEKVGLVEVIVYPGYAGAGVPKANTPYLTLFTAVQHPFSRGSIHISSSDPLTPPQIDPKYFSKSIDLETLIYLVKFSQRLSKTEPLSSIVVSRQDPAPEVTSDAAIIDYVKANVGSIGHPIGTVALAPKELGGVVNARLKVYGTANVRVADASVMPLHLGTHIQRTVYGIGEKAAKIIKQDQTPN</sequence>
<accession>A0A0B7FRB7</accession>
<comment type="cofactor">
    <cofactor evidence="1">
        <name>FAD</name>
        <dbReference type="ChEBI" id="CHEBI:57692"/>
    </cofactor>
</comment>
<dbReference type="PROSITE" id="PS00624">
    <property type="entry name" value="GMC_OXRED_2"/>
    <property type="match status" value="1"/>
</dbReference>
<name>A0A0B7FRB7_THACB</name>
<dbReference type="InterPro" id="IPR007867">
    <property type="entry name" value="GMC_OxRtase_C"/>
</dbReference>
<evidence type="ECO:0000256" key="8">
    <source>
        <dbReference type="SAM" id="Phobius"/>
    </source>
</evidence>
<dbReference type="SUPFAM" id="SSF51905">
    <property type="entry name" value="FAD/NAD(P)-binding domain"/>
    <property type="match status" value="1"/>
</dbReference>
<dbReference type="InterPro" id="IPR000172">
    <property type="entry name" value="GMC_OxRdtase_N"/>
</dbReference>
<dbReference type="Pfam" id="PF05199">
    <property type="entry name" value="GMC_oxred_C"/>
    <property type="match status" value="1"/>
</dbReference>
<dbReference type="GO" id="GO:0050660">
    <property type="term" value="F:flavin adenine dinucleotide binding"/>
    <property type="evidence" value="ECO:0007669"/>
    <property type="project" value="InterPro"/>
</dbReference>
<evidence type="ECO:0000259" key="10">
    <source>
        <dbReference type="PROSITE" id="PS00624"/>
    </source>
</evidence>